<sequence>MAEHNSNDNRHSGRGRGDNRPSSGRSQSPRGSRGGRSDSGDRPKATYDRRTGEFTTDEDRRKREGYRGRPSSDEGGRRGTGRRNEGAGGRGYGSRDIGDRRAGGYDRDNRPGSGGERRSAGNRDDDQRRGGRNNNGGRGHAQRAGAGRRDDGFRPGPQRSGFREERIKARMSEPDLPDDITAQDLDPSVRQDLRSLSKDNAEAVGRHMVMSATLMADDPELALRHARAAKDRAGRVAVVRETCGIAAYHAGEWKEALAELRAARRMSGGPGLLAVMADCERGLGRPERAIEMSRNEDVEALDPESRTEFAIVIAGARKDMGDADAAVIELQREDLNPARTGASAARLFYAYADALAAAGRTEEARDWFTNAKKADTDELLDTDERLAELG</sequence>
<evidence type="ECO:0000313" key="3">
    <source>
        <dbReference type="Proteomes" id="UP001070238"/>
    </source>
</evidence>
<feature type="compositionally biased region" description="Basic and acidic residues" evidence="1">
    <location>
        <begin position="1"/>
        <end position="19"/>
    </location>
</feature>
<protein>
    <recommendedName>
        <fullName evidence="4">TPR-repeat-containing protein</fullName>
    </recommendedName>
</protein>
<dbReference type="Gene3D" id="1.25.40.10">
    <property type="entry name" value="Tetratricopeptide repeat domain"/>
    <property type="match status" value="1"/>
</dbReference>
<dbReference type="AlphaFoldDB" id="A0A9Q4GKP6"/>
<reference evidence="2" key="1">
    <citation type="submission" date="2022-11" db="EMBL/GenBank/DDBJ databases">
        <title>Corynebacterium sp. isolated from Penguins.</title>
        <authorList>
            <person name="Sedlar K."/>
            <person name="Svec P."/>
        </authorList>
    </citation>
    <scope>NUCLEOTIDE SEQUENCE</scope>
    <source>
        <strain evidence="2">P5875</strain>
    </source>
</reference>
<feature type="region of interest" description="Disordered" evidence="1">
    <location>
        <begin position="1"/>
        <end position="183"/>
    </location>
</feature>
<feature type="compositionally biased region" description="Basic and acidic residues" evidence="1">
    <location>
        <begin position="96"/>
        <end position="129"/>
    </location>
</feature>
<gene>
    <name evidence="2" type="ORF">OS123_00005</name>
</gene>
<dbReference type="Proteomes" id="UP001070238">
    <property type="component" value="Unassembled WGS sequence"/>
</dbReference>
<feature type="compositionally biased region" description="Basic and acidic residues" evidence="1">
    <location>
        <begin position="161"/>
        <end position="173"/>
    </location>
</feature>
<proteinExistence type="predicted"/>
<name>A0A9Q4GKP6_9CORY</name>
<evidence type="ECO:0000313" key="2">
    <source>
        <dbReference type="EMBL" id="MCX7536933.1"/>
    </source>
</evidence>
<evidence type="ECO:0000256" key="1">
    <source>
        <dbReference type="SAM" id="MobiDB-lite"/>
    </source>
</evidence>
<organism evidence="2 3">
    <name type="scientific">Corynebacterium antarcticum</name>
    <dbReference type="NCBI Taxonomy" id="2800405"/>
    <lineage>
        <taxon>Bacteria</taxon>
        <taxon>Bacillati</taxon>
        <taxon>Actinomycetota</taxon>
        <taxon>Actinomycetes</taxon>
        <taxon>Mycobacteriales</taxon>
        <taxon>Corynebacteriaceae</taxon>
        <taxon>Corynebacterium</taxon>
    </lineage>
</organism>
<dbReference type="SUPFAM" id="SSF48452">
    <property type="entry name" value="TPR-like"/>
    <property type="match status" value="1"/>
</dbReference>
<feature type="compositionally biased region" description="Basic and acidic residues" evidence="1">
    <location>
        <begin position="35"/>
        <end position="85"/>
    </location>
</feature>
<dbReference type="InterPro" id="IPR011990">
    <property type="entry name" value="TPR-like_helical_dom_sf"/>
</dbReference>
<feature type="compositionally biased region" description="Low complexity" evidence="1">
    <location>
        <begin position="20"/>
        <end position="31"/>
    </location>
</feature>
<evidence type="ECO:0008006" key="4">
    <source>
        <dbReference type="Google" id="ProtNLM"/>
    </source>
</evidence>
<comment type="caution">
    <text evidence="2">The sequence shown here is derived from an EMBL/GenBank/DDBJ whole genome shotgun (WGS) entry which is preliminary data.</text>
</comment>
<dbReference type="EMBL" id="JAPMKX010000001">
    <property type="protein sequence ID" value="MCX7536933.1"/>
    <property type="molecule type" value="Genomic_DNA"/>
</dbReference>
<dbReference type="RefSeq" id="WP_267168831.1">
    <property type="nucleotide sequence ID" value="NZ_JAPMKX010000001.1"/>
</dbReference>
<accession>A0A9Q4GKP6</accession>